<protein>
    <submittedName>
        <fullName evidence="1">ORF8</fullName>
    </submittedName>
</protein>
<dbReference type="EMBL" id="BK067789">
    <property type="protein sequence ID" value="DBA52047.1"/>
    <property type="molecule type" value="Genomic_DNA"/>
</dbReference>
<proteinExistence type="predicted"/>
<evidence type="ECO:0000313" key="1">
    <source>
        <dbReference type="EMBL" id="DBA52047.1"/>
    </source>
</evidence>
<reference evidence="1" key="1">
    <citation type="journal article" date="2024" name="Environ. Microbiol. Rep.">
        <title>Hiding in plain sight: The discovery of complete genomes of 11 hypothetical spindle-shaped viruses that putatively infect mesophilic ammonia-oxidizing archaea.</title>
        <authorList>
            <person name="Ni Y."/>
            <person name="Xu T."/>
            <person name="Yan S."/>
            <person name="Chen L."/>
            <person name="Wang Y."/>
        </authorList>
    </citation>
    <scope>NUCLEOTIDE SEQUENCE</scope>
    <source>
        <strain evidence="1">NMC1</strain>
    </source>
</reference>
<sequence>MPISGFGYGVTNYKVKDGKRCPACGKTKCKHGKGRRPRVF</sequence>
<name>A0AAT9J7E9_9VIRU</name>
<accession>A0AAT9J7E9</accession>
<organism evidence="1">
    <name type="scientific">Nitrosopumilaceae spindle-shaped virus</name>
    <dbReference type="NCBI Taxonomy" id="3065433"/>
    <lineage>
        <taxon>Viruses</taxon>
    </lineage>
</organism>
<reference evidence="1" key="2">
    <citation type="submission" date="2024-03" db="EMBL/GenBank/DDBJ databases">
        <authorList>
            <person name="Ni Y."/>
            <person name="Xu T."/>
            <person name="Yan S."/>
            <person name="Chen L."/>
            <person name="Wang Y."/>
        </authorList>
    </citation>
    <scope>NUCLEOTIDE SEQUENCE</scope>
    <source>
        <strain evidence="1">NMC1</strain>
    </source>
</reference>